<reference evidence="1 2" key="1">
    <citation type="submission" date="2019-03" db="EMBL/GenBank/DDBJ databases">
        <title>First draft genome of Liparis tanakae, snailfish: a comprehensive survey of snailfish specific genes.</title>
        <authorList>
            <person name="Kim W."/>
            <person name="Song I."/>
            <person name="Jeong J.-H."/>
            <person name="Kim D."/>
            <person name="Kim S."/>
            <person name="Ryu S."/>
            <person name="Song J.Y."/>
            <person name="Lee S.K."/>
        </authorList>
    </citation>
    <scope>NUCLEOTIDE SEQUENCE [LARGE SCALE GENOMIC DNA]</scope>
    <source>
        <tissue evidence="1">Muscle</tissue>
    </source>
</reference>
<dbReference type="AlphaFoldDB" id="A0A4Z2E6F6"/>
<gene>
    <name evidence="1" type="ORF">EYF80_065539</name>
</gene>
<dbReference type="Proteomes" id="UP000314294">
    <property type="component" value="Unassembled WGS sequence"/>
</dbReference>
<keyword evidence="2" id="KW-1185">Reference proteome</keyword>
<accession>A0A4Z2E6F6</accession>
<sequence length="94" mass="10629">MRNPPCFLLFAFIPPPPHPSVWRAFLPADLGTRERHAPSSPSALQTAPRDAFLTSVSNPELSERWTSTLIYQACIKGVEYSKRFDKLLELMSVK</sequence>
<protein>
    <submittedName>
        <fullName evidence="1">Uncharacterized protein</fullName>
    </submittedName>
</protein>
<organism evidence="1 2">
    <name type="scientific">Liparis tanakae</name>
    <name type="common">Tanaka's snailfish</name>
    <dbReference type="NCBI Taxonomy" id="230148"/>
    <lineage>
        <taxon>Eukaryota</taxon>
        <taxon>Metazoa</taxon>
        <taxon>Chordata</taxon>
        <taxon>Craniata</taxon>
        <taxon>Vertebrata</taxon>
        <taxon>Euteleostomi</taxon>
        <taxon>Actinopterygii</taxon>
        <taxon>Neopterygii</taxon>
        <taxon>Teleostei</taxon>
        <taxon>Neoteleostei</taxon>
        <taxon>Acanthomorphata</taxon>
        <taxon>Eupercaria</taxon>
        <taxon>Perciformes</taxon>
        <taxon>Cottioidei</taxon>
        <taxon>Cottales</taxon>
        <taxon>Liparidae</taxon>
        <taxon>Liparis</taxon>
    </lineage>
</organism>
<name>A0A4Z2E6F6_9TELE</name>
<evidence type="ECO:0000313" key="2">
    <source>
        <dbReference type="Proteomes" id="UP000314294"/>
    </source>
</evidence>
<comment type="caution">
    <text evidence="1">The sequence shown here is derived from an EMBL/GenBank/DDBJ whole genome shotgun (WGS) entry which is preliminary data.</text>
</comment>
<dbReference type="EMBL" id="SRLO01015661">
    <property type="protein sequence ID" value="TNN24337.1"/>
    <property type="molecule type" value="Genomic_DNA"/>
</dbReference>
<proteinExistence type="predicted"/>
<evidence type="ECO:0000313" key="1">
    <source>
        <dbReference type="EMBL" id="TNN24337.1"/>
    </source>
</evidence>